<dbReference type="Pfam" id="PF12974">
    <property type="entry name" value="Phosphonate-bd"/>
    <property type="match status" value="1"/>
</dbReference>
<dbReference type="Proteomes" id="UP000468591">
    <property type="component" value="Unassembled WGS sequence"/>
</dbReference>
<keyword evidence="2" id="KW-1185">Reference proteome</keyword>
<sequence length="250" mass="27769">MIASLMMYARPELEAAHRRYWALIRHSLAARGIDAHETLSNDIEEFAVWEAPDLILSQTCGMPYRLSLHGKVQLVGTPDFGVEGCPQGYYRSAIVVRADDARLDLAAFRDARFAYNQTISQSGYAAPYAVAQRHGFWFANREQSGGHIKSAKAVAEGHADIAAIDAVTWRFIERYDDFARHLRVLEWTPATPGLPYITALNMNAARIFDAVSDAIAQLATDDRETLSLRGLVSIEAADYLAIANPPMRDN</sequence>
<dbReference type="Gene3D" id="3.40.190.10">
    <property type="entry name" value="Periplasmic binding protein-like II"/>
    <property type="match status" value="2"/>
</dbReference>
<evidence type="ECO:0000313" key="1">
    <source>
        <dbReference type="EMBL" id="NEK22747.1"/>
    </source>
</evidence>
<proteinExistence type="predicted"/>
<dbReference type="EMBL" id="JAABNT010000005">
    <property type="protein sequence ID" value="NEK22747.1"/>
    <property type="molecule type" value="Genomic_DNA"/>
</dbReference>
<reference evidence="1 2" key="1">
    <citation type="submission" date="2020-01" db="EMBL/GenBank/DDBJ databases">
        <title>Sulfitobacter sediminilitoris sp. nov., isolated from a tidal flat.</title>
        <authorList>
            <person name="Park S."/>
            <person name="Yoon J.-H."/>
        </authorList>
    </citation>
    <scope>NUCLEOTIDE SEQUENCE [LARGE SCALE GENOMIC DNA]</scope>
    <source>
        <strain evidence="1 2">JBTF-M27</strain>
    </source>
</reference>
<evidence type="ECO:0000313" key="2">
    <source>
        <dbReference type="Proteomes" id="UP000468591"/>
    </source>
</evidence>
<dbReference type="PANTHER" id="PTHR35841:SF1">
    <property type="entry name" value="PHOSPHONATES-BINDING PERIPLASMIC PROTEIN"/>
    <property type="match status" value="1"/>
</dbReference>
<dbReference type="RefSeq" id="WP_164353675.1">
    <property type="nucleotide sequence ID" value="NZ_JAABNT010000005.1"/>
</dbReference>
<comment type="caution">
    <text evidence="1">The sequence shown here is derived from an EMBL/GenBank/DDBJ whole genome shotgun (WGS) entry which is preliminary data.</text>
</comment>
<accession>A0A6P0CA55</accession>
<organism evidence="1 2">
    <name type="scientific">Sulfitobacter sediminilitoris</name>
    <dbReference type="NCBI Taxonomy" id="2698830"/>
    <lineage>
        <taxon>Bacteria</taxon>
        <taxon>Pseudomonadati</taxon>
        <taxon>Pseudomonadota</taxon>
        <taxon>Alphaproteobacteria</taxon>
        <taxon>Rhodobacterales</taxon>
        <taxon>Roseobacteraceae</taxon>
        <taxon>Sulfitobacter</taxon>
    </lineage>
</organism>
<dbReference type="PANTHER" id="PTHR35841">
    <property type="entry name" value="PHOSPHONATES-BINDING PERIPLASMIC PROTEIN"/>
    <property type="match status" value="1"/>
</dbReference>
<gene>
    <name evidence="1" type="ORF">GV827_10045</name>
</gene>
<name>A0A6P0CA55_9RHOB</name>
<protein>
    <submittedName>
        <fullName evidence="1">PhnD/SsuA/transferrin family substrate-binding protein</fullName>
    </submittedName>
</protein>
<dbReference type="SUPFAM" id="SSF53850">
    <property type="entry name" value="Periplasmic binding protein-like II"/>
    <property type="match status" value="1"/>
</dbReference>
<dbReference type="AlphaFoldDB" id="A0A6P0CA55"/>